<evidence type="ECO:0000313" key="1">
    <source>
        <dbReference type="EMBL" id="GAO09551.1"/>
    </source>
</evidence>
<dbReference type="EMBL" id="BBNO01000005">
    <property type="protein sequence ID" value="GAO09551.1"/>
    <property type="molecule type" value="Genomic_DNA"/>
</dbReference>
<organism evidence="1 2">
    <name type="scientific">Streptomyces lydicamycinicus</name>
    <dbReference type="NCBI Taxonomy" id="1546107"/>
    <lineage>
        <taxon>Bacteria</taxon>
        <taxon>Bacillati</taxon>
        <taxon>Actinomycetota</taxon>
        <taxon>Actinomycetes</taxon>
        <taxon>Kitasatosporales</taxon>
        <taxon>Streptomycetaceae</taxon>
        <taxon>Streptomyces</taxon>
    </lineage>
</organism>
<gene>
    <name evidence="1" type="ORF">TPA0598_05_02720</name>
</gene>
<name>A0A0P4R8C3_9ACTN</name>
<dbReference type="Proteomes" id="UP000048965">
    <property type="component" value="Unassembled WGS sequence"/>
</dbReference>
<dbReference type="OrthoDB" id="4251254at2"/>
<dbReference type="GeneID" id="96284993"/>
<evidence type="ECO:0000313" key="2">
    <source>
        <dbReference type="Proteomes" id="UP000048965"/>
    </source>
</evidence>
<comment type="caution">
    <text evidence="1">The sequence shown here is derived from an EMBL/GenBank/DDBJ whole genome shotgun (WGS) entry which is preliminary data.</text>
</comment>
<sequence>MSEYEWDRTTMAVVASALSGDSDGAVELLRPLPQSDVCHIAVRLAAMAADALIVAAQDSGGDREEALSQWQQCILQHEAEYEGGVGD</sequence>
<reference evidence="2" key="1">
    <citation type="submission" date="2014-09" db="EMBL/GenBank/DDBJ databases">
        <title>Whole genome shotgun sequence of Streptomyces sp. NBRC 110027.</title>
        <authorList>
            <person name="Komaki H."/>
            <person name="Ichikawa N."/>
            <person name="Katano-Makiyama Y."/>
            <person name="Hosoyama A."/>
            <person name="Hashimoto M."/>
            <person name="Uohara A."/>
            <person name="Kitahashi Y."/>
            <person name="Ohji S."/>
            <person name="Kimura A."/>
            <person name="Yamazoe A."/>
            <person name="Igarashi Y."/>
            <person name="Fujita N."/>
        </authorList>
    </citation>
    <scope>NUCLEOTIDE SEQUENCE [LARGE SCALE GENOMIC DNA]</scope>
    <source>
        <strain evidence="2">NBRC 110027</strain>
    </source>
</reference>
<keyword evidence="2" id="KW-1185">Reference proteome</keyword>
<accession>A0A0P4R8C3</accession>
<reference evidence="1 2" key="2">
    <citation type="journal article" date="2015" name="Stand. Genomic Sci.">
        <title>Draft genome sequence of marine-derived Streptomyces sp. TP-A0598, a producer of anti-MRSA antibiotic lydicamycins.</title>
        <authorList>
            <person name="Komaki H."/>
            <person name="Ichikawa N."/>
            <person name="Hosoyama A."/>
            <person name="Fujita N."/>
            <person name="Igarashi Y."/>
        </authorList>
    </citation>
    <scope>NUCLEOTIDE SEQUENCE [LARGE SCALE GENOMIC DNA]</scope>
    <source>
        <strain evidence="1 2">NBRC 110027</strain>
    </source>
</reference>
<proteinExistence type="predicted"/>
<dbReference type="RefSeq" id="WP_018092249.1">
    <property type="nucleotide sequence ID" value="NZ_BBNO01000005.1"/>
</dbReference>
<protein>
    <submittedName>
        <fullName evidence="1">Uncharacterized protein</fullName>
    </submittedName>
</protein>
<dbReference type="AlphaFoldDB" id="A0A0P4R8C3"/>